<sequence>MDPSTDLSLSNCCKHSRSALAWPCCRATAMTLRLLRSPRSRSRSAREVPVPVSLLGLGPFCLVTVVCATSWARWRPISTNQCSEFRDGHCNCGATVGNEATNGATSPISSDRDMIFIYSLWVPISFHCRTSSRESQQYALQQPKFCMNKQNEIEQATVLDLATEILAKKLGVLWKLLCVKGTANFTAAARLLNSIATSLGQEAEAGLEGDLFSDNWRVILRFGFN</sequence>
<keyword evidence="2" id="KW-1185">Reference proteome</keyword>
<organism evidence="1 2">
    <name type="scientific">Triangularia setosa</name>
    <dbReference type="NCBI Taxonomy" id="2587417"/>
    <lineage>
        <taxon>Eukaryota</taxon>
        <taxon>Fungi</taxon>
        <taxon>Dikarya</taxon>
        <taxon>Ascomycota</taxon>
        <taxon>Pezizomycotina</taxon>
        <taxon>Sordariomycetes</taxon>
        <taxon>Sordariomycetidae</taxon>
        <taxon>Sordariales</taxon>
        <taxon>Podosporaceae</taxon>
        <taxon>Triangularia</taxon>
    </lineage>
</organism>
<comment type="caution">
    <text evidence="1">The sequence shown here is derived from an EMBL/GenBank/DDBJ whole genome shotgun (WGS) entry which is preliminary data.</text>
</comment>
<dbReference type="AlphaFoldDB" id="A0AAN7AA65"/>
<reference evidence="1" key="2">
    <citation type="submission" date="2023-05" db="EMBL/GenBank/DDBJ databases">
        <authorList>
            <consortium name="Lawrence Berkeley National Laboratory"/>
            <person name="Steindorff A."/>
            <person name="Hensen N."/>
            <person name="Bonometti L."/>
            <person name="Westerberg I."/>
            <person name="Brannstrom I.O."/>
            <person name="Guillou S."/>
            <person name="Cros-Aarteil S."/>
            <person name="Calhoun S."/>
            <person name="Haridas S."/>
            <person name="Kuo A."/>
            <person name="Mondo S."/>
            <person name="Pangilinan J."/>
            <person name="Riley R."/>
            <person name="Labutti K."/>
            <person name="Andreopoulos B."/>
            <person name="Lipzen A."/>
            <person name="Chen C."/>
            <person name="Yanf M."/>
            <person name="Daum C."/>
            <person name="Ng V."/>
            <person name="Clum A."/>
            <person name="Ohm R."/>
            <person name="Martin F."/>
            <person name="Silar P."/>
            <person name="Natvig D."/>
            <person name="Lalanne C."/>
            <person name="Gautier V."/>
            <person name="Ament-Velasquez S.L."/>
            <person name="Kruys A."/>
            <person name="Hutchinson M.I."/>
            <person name="Powell A.J."/>
            <person name="Barry K."/>
            <person name="Miller A.N."/>
            <person name="Grigoriev I.V."/>
            <person name="Debuchy R."/>
            <person name="Gladieux P."/>
            <person name="Thoren M.H."/>
            <person name="Johannesson H."/>
        </authorList>
    </citation>
    <scope>NUCLEOTIDE SEQUENCE</scope>
    <source>
        <strain evidence="1">CBS 892.96</strain>
    </source>
</reference>
<accession>A0AAN7AA65</accession>
<evidence type="ECO:0000313" key="1">
    <source>
        <dbReference type="EMBL" id="KAK4178750.1"/>
    </source>
</evidence>
<gene>
    <name evidence="1" type="ORF">QBC36DRAFT_366608</name>
</gene>
<dbReference type="EMBL" id="MU866131">
    <property type="protein sequence ID" value="KAK4178750.1"/>
    <property type="molecule type" value="Genomic_DNA"/>
</dbReference>
<dbReference type="Proteomes" id="UP001302321">
    <property type="component" value="Unassembled WGS sequence"/>
</dbReference>
<name>A0AAN7AA65_9PEZI</name>
<reference evidence="1" key="1">
    <citation type="journal article" date="2023" name="Mol. Phylogenet. Evol.">
        <title>Genome-scale phylogeny and comparative genomics of the fungal order Sordariales.</title>
        <authorList>
            <person name="Hensen N."/>
            <person name="Bonometti L."/>
            <person name="Westerberg I."/>
            <person name="Brannstrom I.O."/>
            <person name="Guillou S."/>
            <person name="Cros-Aarteil S."/>
            <person name="Calhoun S."/>
            <person name="Haridas S."/>
            <person name="Kuo A."/>
            <person name="Mondo S."/>
            <person name="Pangilinan J."/>
            <person name="Riley R."/>
            <person name="LaButti K."/>
            <person name="Andreopoulos B."/>
            <person name="Lipzen A."/>
            <person name="Chen C."/>
            <person name="Yan M."/>
            <person name="Daum C."/>
            <person name="Ng V."/>
            <person name="Clum A."/>
            <person name="Steindorff A."/>
            <person name="Ohm R.A."/>
            <person name="Martin F."/>
            <person name="Silar P."/>
            <person name="Natvig D.O."/>
            <person name="Lalanne C."/>
            <person name="Gautier V."/>
            <person name="Ament-Velasquez S.L."/>
            <person name="Kruys A."/>
            <person name="Hutchinson M.I."/>
            <person name="Powell A.J."/>
            <person name="Barry K."/>
            <person name="Miller A.N."/>
            <person name="Grigoriev I.V."/>
            <person name="Debuchy R."/>
            <person name="Gladieux P."/>
            <person name="Hiltunen Thoren M."/>
            <person name="Johannesson H."/>
        </authorList>
    </citation>
    <scope>NUCLEOTIDE SEQUENCE</scope>
    <source>
        <strain evidence="1">CBS 892.96</strain>
    </source>
</reference>
<protein>
    <submittedName>
        <fullName evidence="1">Uncharacterized protein</fullName>
    </submittedName>
</protein>
<evidence type="ECO:0000313" key="2">
    <source>
        <dbReference type="Proteomes" id="UP001302321"/>
    </source>
</evidence>
<proteinExistence type="predicted"/>